<dbReference type="AlphaFoldDB" id="A0A0N7F4A6"/>
<feature type="region of interest" description="Disordered" evidence="3">
    <location>
        <begin position="196"/>
        <end position="221"/>
    </location>
</feature>
<dbReference type="STRING" id="860235.AOZ06_32005"/>
<keyword evidence="2" id="KW-0804">Transcription</keyword>
<feature type="domain" description="AAA+ ATPase" evidence="4">
    <location>
        <begin position="240"/>
        <end position="374"/>
    </location>
</feature>
<dbReference type="Gene3D" id="3.40.50.300">
    <property type="entry name" value="P-loop containing nucleotide triphosphate hydrolases"/>
    <property type="match status" value="1"/>
</dbReference>
<dbReference type="CDD" id="cd15831">
    <property type="entry name" value="BTAD"/>
    <property type="match status" value="1"/>
</dbReference>
<evidence type="ECO:0000256" key="3">
    <source>
        <dbReference type="SAM" id="MobiDB-lite"/>
    </source>
</evidence>
<evidence type="ECO:0000313" key="6">
    <source>
        <dbReference type="EMBL" id="ALG10895.1"/>
    </source>
</evidence>
<dbReference type="InterPro" id="IPR011990">
    <property type="entry name" value="TPR-like_helical_dom_sf"/>
</dbReference>
<proteinExistence type="predicted"/>
<sequence length="553" mass="59369">MTTLQTYIYQLRKLLGLDARAQNDTGGQSGVTLSTQPRGYVLTVPPDALDWYRFESLVARGHQEIEAGAIAAGAATIQAGLDIWRGQALGDVRPGPVLNAETVRLEELRKWALERRLDAELQLGRHNELVGELSVIAAKQPTHEGFQAKLMLALYRAGRRMDALEVYQRARTALAAELGLEPSGELRQLHRAILAGGPGLGGPPPGPRRAAVTTRGSSDDPGMTLRHNELLSVADTVVSQGPGVLVVGCPGSGKTTFARHVADRVRDKFPHGDVYVRLLADGGSTVGPDELLATLLNAVGADNGEISATSAERRETFRRWVTTHKALFVLDDVVSADQLRAVLVPDSTCVVLAVSRRRIYHSAIRRTVEMRSIDEKEARQLLAAHLGERRIALDTDGVTRLVEVCGGSPLALRAAAAKLQLRPHWPVGHLADRIGNGGGSLDELAVDDLNIRASVERNLAMLPSHSRGQLGELAVADVCAFTTRIVADLLGVDESAAENLLEELVELQLVEVGPPSGDLPAVAGIAFEYRFSPLVRRAIAEAESALVGHRCSA</sequence>
<dbReference type="PANTHER" id="PTHR35807:SF1">
    <property type="entry name" value="TRANSCRIPTIONAL REGULATOR REDD"/>
    <property type="match status" value="1"/>
</dbReference>
<dbReference type="InterPro" id="IPR051677">
    <property type="entry name" value="AfsR-DnrI-RedD_regulator"/>
</dbReference>
<dbReference type="InterPro" id="IPR002182">
    <property type="entry name" value="NB-ARC"/>
</dbReference>
<dbReference type="Proteomes" id="UP000063699">
    <property type="component" value="Chromosome"/>
</dbReference>
<name>A0A0N7F4A6_9PSEU</name>
<dbReference type="PANTHER" id="PTHR35807">
    <property type="entry name" value="TRANSCRIPTIONAL REGULATOR REDD-RELATED"/>
    <property type="match status" value="1"/>
</dbReference>
<dbReference type="InterPro" id="IPR005158">
    <property type="entry name" value="BTAD"/>
</dbReference>
<feature type="domain" description="Bacterial transcriptional activator" evidence="5">
    <location>
        <begin position="49"/>
        <end position="194"/>
    </location>
</feature>
<dbReference type="GO" id="GO:0006355">
    <property type="term" value="P:regulation of DNA-templated transcription"/>
    <property type="evidence" value="ECO:0007669"/>
    <property type="project" value="TreeGrafter"/>
</dbReference>
<gene>
    <name evidence="6" type="ORF">AOZ06_32005</name>
</gene>
<dbReference type="InterPro" id="IPR027417">
    <property type="entry name" value="P-loop_NTPase"/>
</dbReference>
<evidence type="ECO:0000256" key="1">
    <source>
        <dbReference type="ARBA" id="ARBA00023015"/>
    </source>
</evidence>
<dbReference type="GO" id="GO:0003677">
    <property type="term" value="F:DNA binding"/>
    <property type="evidence" value="ECO:0007669"/>
    <property type="project" value="TreeGrafter"/>
</dbReference>
<protein>
    <recommendedName>
        <fullName evidence="8">Bacterial transcriptional activator domain-containing protein</fullName>
    </recommendedName>
</protein>
<dbReference type="GO" id="GO:0043531">
    <property type="term" value="F:ADP binding"/>
    <property type="evidence" value="ECO:0007669"/>
    <property type="project" value="InterPro"/>
</dbReference>
<dbReference type="SMART" id="SM00382">
    <property type="entry name" value="AAA"/>
    <property type="match status" value="1"/>
</dbReference>
<dbReference type="InterPro" id="IPR003593">
    <property type="entry name" value="AAA+_ATPase"/>
</dbReference>
<organism evidence="6 7">
    <name type="scientific">Kibdelosporangium phytohabitans</name>
    <dbReference type="NCBI Taxonomy" id="860235"/>
    <lineage>
        <taxon>Bacteria</taxon>
        <taxon>Bacillati</taxon>
        <taxon>Actinomycetota</taxon>
        <taxon>Actinomycetes</taxon>
        <taxon>Pseudonocardiales</taxon>
        <taxon>Pseudonocardiaceae</taxon>
        <taxon>Kibdelosporangium</taxon>
    </lineage>
</organism>
<dbReference type="KEGG" id="kphy:AOZ06_32005"/>
<evidence type="ECO:0000259" key="4">
    <source>
        <dbReference type="SMART" id="SM00382"/>
    </source>
</evidence>
<reference evidence="6 7" key="1">
    <citation type="submission" date="2015-07" db="EMBL/GenBank/DDBJ databases">
        <title>Genome sequencing of Kibdelosporangium phytohabitans.</title>
        <authorList>
            <person name="Qin S."/>
            <person name="Xing K."/>
        </authorList>
    </citation>
    <scope>NUCLEOTIDE SEQUENCE [LARGE SCALE GENOMIC DNA]</scope>
    <source>
        <strain evidence="6 7">KLBMP1111</strain>
    </source>
</reference>
<keyword evidence="1" id="KW-0805">Transcription regulation</keyword>
<evidence type="ECO:0000313" key="7">
    <source>
        <dbReference type="Proteomes" id="UP000063699"/>
    </source>
</evidence>
<dbReference type="Pfam" id="PF03704">
    <property type="entry name" value="BTAD"/>
    <property type="match status" value="1"/>
</dbReference>
<evidence type="ECO:0000259" key="5">
    <source>
        <dbReference type="SMART" id="SM01043"/>
    </source>
</evidence>
<dbReference type="Gene3D" id="1.25.40.10">
    <property type="entry name" value="Tetratricopeptide repeat domain"/>
    <property type="match status" value="1"/>
</dbReference>
<dbReference type="Pfam" id="PF00931">
    <property type="entry name" value="NB-ARC"/>
    <property type="match status" value="1"/>
</dbReference>
<evidence type="ECO:0008006" key="8">
    <source>
        <dbReference type="Google" id="ProtNLM"/>
    </source>
</evidence>
<dbReference type="SMART" id="SM01043">
    <property type="entry name" value="BTAD"/>
    <property type="match status" value="1"/>
</dbReference>
<dbReference type="SUPFAM" id="SSF52540">
    <property type="entry name" value="P-loop containing nucleoside triphosphate hydrolases"/>
    <property type="match status" value="1"/>
</dbReference>
<dbReference type="PRINTS" id="PR00364">
    <property type="entry name" value="DISEASERSIST"/>
</dbReference>
<keyword evidence="7" id="KW-1185">Reference proteome</keyword>
<accession>A0A0N7F4A6</accession>
<dbReference type="SUPFAM" id="SSF48452">
    <property type="entry name" value="TPR-like"/>
    <property type="match status" value="1"/>
</dbReference>
<evidence type="ECO:0000256" key="2">
    <source>
        <dbReference type="ARBA" id="ARBA00023163"/>
    </source>
</evidence>
<dbReference type="EMBL" id="CP012752">
    <property type="protein sequence ID" value="ALG10895.1"/>
    <property type="molecule type" value="Genomic_DNA"/>
</dbReference>